<evidence type="ECO:0008006" key="3">
    <source>
        <dbReference type="Google" id="ProtNLM"/>
    </source>
</evidence>
<organism evidence="1 2">
    <name type="scientific">Parapedobacter koreensis</name>
    <dbReference type="NCBI Taxonomy" id="332977"/>
    <lineage>
        <taxon>Bacteria</taxon>
        <taxon>Pseudomonadati</taxon>
        <taxon>Bacteroidota</taxon>
        <taxon>Sphingobacteriia</taxon>
        <taxon>Sphingobacteriales</taxon>
        <taxon>Sphingobacteriaceae</taxon>
        <taxon>Parapedobacter</taxon>
    </lineage>
</organism>
<dbReference type="OrthoDB" id="1118734at2"/>
<dbReference type="Pfam" id="PF10677">
    <property type="entry name" value="DUF2490"/>
    <property type="match status" value="1"/>
</dbReference>
<keyword evidence="2" id="KW-1185">Reference proteome</keyword>
<dbReference type="InterPro" id="IPR019619">
    <property type="entry name" value="DUF2490"/>
</dbReference>
<evidence type="ECO:0000313" key="2">
    <source>
        <dbReference type="Proteomes" id="UP000198916"/>
    </source>
</evidence>
<dbReference type="EMBL" id="FNZR01000010">
    <property type="protein sequence ID" value="SEL81613.1"/>
    <property type="molecule type" value="Genomic_DNA"/>
</dbReference>
<gene>
    <name evidence="1" type="ORF">SAMN05421740_110177</name>
</gene>
<proteinExistence type="predicted"/>
<sequence length="243" mass="28503">MIPLQLNYASFLMTMLTLCVLFLPQFSLAQDHVFGSWTAWFNNVRFNHKWGMNNDIQLRGGRDWTTNSLLLVRPGVNYYVNAQQTASLGYATTLVTNELAANSRRITEHRIWQQYIINSPMLNIPVQHRFRLEQRFLQRPDEKAFAKRARYFIRGIIPVSQPLKTSFHRGLFMSLQNELFFNIHNQKALNGRFFDQNRAYASLGFRFSGKYDLEAGYMNQFLLRNTTPNSMTHIFQLAGYTRL</sequence>
<name>A0A1H7TA46_9SPHI</name>
<reference evidence="2" key="1">
    <citation type="submission" date="2016-10" db="EMBL/GenBank/DDBJ databases">
        <authorList>
            <person name="Varghese N."/>
            <person name="Submissions S."/>
        </authorList>
    </citation>
    <scope>NUCLEOTIDE SEQUENCE [LARGE SCALE GENOMIC DNA]</scope>
    <source>
        <strain evidence="2">Jip14</strain>
    </source>
</reference>
<dbReference type="STRING" id="332977.SAMN05421740_110177"/>
<evidence type="ECO:0000313" key="1">
    <source>
        <dbReference type="EMBL" id="SEL81613.1"/>
    </source>
</evidence>
<dbReference type="Proteomes" id="UP000198916">
    <property type="component" value="Unassembled WGS sequence"/>
</dbReference>
<protein>
    <recommendedName>
        <fullName evidence="3">DUF2490 domain-containing protein</fullName>
    </recommendedName>
</protein>
<dbReference type="AlphaFoldDB" id="A0A1H7TA46"/>
<accession>A0A1H7TA46</accession>